<evidence type="ECO:0000256" key="1">
    <source>
        <dbReference type="SAM" id="Phobius"/>
    </source>
</evidence>
<gene>
    <name evidence="2" type="ORF">ENS64_17990</name>
</gene>
<dbReference type="AlphaFoldDB" id="A0A7C4QKK1"/>
<protein>
    <submittedName>
        <fullName evidence="2">Uncharacterized protein</fullName>
    </submittedName>
</protein>
<accession>A0A7C4QKK1</accession>
<comment type="caution">
    <text evidence="2">The sequence shown here is derived from an EMBL/GenBank/DDBJ whole genome shotgun (WGS) entry which is preliminary data.</text>
</comment>
<dbReference type="EMBL" id="DSVQ01000019">
    <property type="protein sequence ID" value="HGT41141.1"/>
    <property type="molecule type" value="Genomic_DNA"/>
</dbReference>
<keyword evidence="1" id="KW-0472">Membrane</keyword>
<organism evidence="2">
    <name type="scientific">Schlesneria paludicola</name>
    <dbReference type="NCBI Taxonomy" id="360056"/>
    <lineage>
        <taxon>Bacteria</taxon>
        <taxon>Pseudomonadati</taxon>
        <taxon>Planctomycetota</taxon>
        <taxon>Planctomycetia</taxon>
        <taxon>Planctomycetales</taxon>
        <taxon>Planctomycetaceae</taxon>
        <taxon>Schlesneria</taxon>
    </lineage>
</organism>
<proteinExistence type="predicted"/>
<keyword evidence="1" id="KW-1133">Transmembrane helix</keyword>
<evidence type="ECO:0000313" key="2">
    <source>
        <dbReference type="EMBL" id="HGT41141.1"/>
    </source>
</evidence>
<keyword evidence="1" id="KW-0812">Transmembrane</keyword>
<name>A0A7C4QKK1_9PLAN</name>
<sequence>MLTERKLWEAPPERERRWLVRLVGAACLLFLCAVTIADPDLWGHTLYGLRAIELGVLAEATDPFSYTAPGAEWINHEW</sequence>
<reference evidence="2" key="1">
    <citation type="journal article" date="2020" name="mSystems">
        <title>Genome- and Community-Level Interaction Insights into Carbon Utilization and Element Cycling Functions of Hydrothermarchaeota in Hydrothermal Sediment.</title>
        <authorList>
            <person name="Zhou Z."/>
            <person name="Liu Y."/>
            <person name="Xu W."/>
            <person name="Pan J."/>
            <person name="Luo Z.H."/>
            <person name="Li M."/>
        </authorList>
    </citation>
    <scope>NUCLEOTIDE SEQUENCE [LARGE SCALE GENOMIC DNA]</scope>
    <source>
        <strain evidence="2">SpSt-508</strain>
    </source>
</reference>
<feature type="transmembrane region" description="Helical" evidence="1">
    <location>
        <begin position="18"/>
        <end position="37"/>
    </location>
</feature>